<evidence type="ECO:0000313" key="1">
    <source>
        <dbReference type="EMBL" id="CAH0726024.1"/>
    </source>
</evidence>
<gene>
    <name evidence="1" type="ORF">BINO364_LOCUS11543</name>
</gene>
<dbReference type="Proteomes" id="UP000838878">
    <property type="component" value="Chromosome 5"/>
</dbReference>
<dbReference type="OrthoDB" id="10393912at2759"/>
<evidence type="ECO:0000313" key="2">
    <source>
        <dbReference type="Proteomes" id="UP000838878"/>
    </source>
</evidence>
<dbReference type="AlphaFoldDB" id="A0A8J9YB96"/>
<accession>A0A8J9YB96</accession>
<keyword evidence="2" id="KW-1185">Reference proteome</keyword>
<protein>
    <submittedName>
        <fullName evidence="1">Uncharacterized protein</fullName>
    </submittedName>
</protein>
<name>A0A8J9YB96_9NEOP</name>
<reference evidence="1" key="1">
    <citation type="submission" date="2021-12" db="EMBL/GenBank/DDBJ databases">
        <authorList>
            <person name="Martin H S."/>
        </authorList>
    </citation>
    <scope>NUCLEOTIDE SEQUENCE</scope>
</reference>
<dbReference type="EMBL" id="OV170225">
    <property type="protein sequence ID" value="CAH0726024.1"/>
    <property type="molecule type" value="Genomic_DNA"/>
</dbReference>
<organism evidence="1 2">
    <name type="scientific">Brenthis ino</name>
    <name type="common">lesser marbled fritillary</name>
    <dbReference type="NCBI Taxonomy" id="405034"/>
    <lineage>
        <taxon>Eukaryota</taxon>
        <taxon>Metazoa</taxon>
        <taxon>Ecdysozoa</taxon>
        <taxon>Arthropoda</taxon>
        <taxon>Hexapoda</taxon>
        <taxon>Insecta</taxon>
        <taxon>Pterygota</taxon>
        <taxon>Neoptera</taxon>
        <taxon>Endopterygota</taxon>
        <taxon>Lepidoptera</taxon>
        <taxon>Glossata</taxon>
        <taxon>Ditrysia</taxon>
        <taxon>Papilionoidea</taxon>
        <taxon>Nymphalidae</taxon>
        <taxon>Heliconiinae</taxon>
        <taxon>Argynnini</taxon>
        <taxon>Brenthis</taxon>
    </lineage>
</organism>
<feature type="non-terminal residue" evidence="1">
    <location>
        <position position="67"/>
    </location>
</feature>
<sequence>MRLAAVAGIECKMPGIDQTSRRATERWLRGSRPALLRACVLRAVHSAARNVYPDAPAAHLAFHYLPT</sequence>
<proteinExistence type="predicted"/>